<reference evidence="5 6" key="1">
    <citation type="submission" date="2016-12" db="EMBL/GenBank/DDBJ databases">
        <title>Genome sequencing of Methylocaldum marinum.</title>
        <authorList>
            <person name="Takeuchi M."/>
            <person name="Kamagata Y."/>
            <person name="Hiraoka S."/>
            <person name="Oshima K."/>
            <person name="Hattori M."/>
            <person name="Iwasaki W."/>
        </authorList>
    </citation>
    <scope>NUCLEOTIDE SEQUENCE [LARGE SCALE GENOMIC DNA]</scope>
    <source>
        <strain evidence="5 6">S8</strain>
    </source>
</reference>
<dbReference type="EMBL" id="AP017928">
    <property type="protein sequence ID" value="BBA34360.1"/>
    <property type="molecule type" value="Genomic_DNA"/>
</dbReference>
<name>A0A250KRR7_9GAMM</name>
<evidence type="ECO:0000256" key="2">
    <source>
        <dbReference type="SAM" id="MobiDB-lite"/>
    </source>
</evidence>
<keyword evidence="1 3" id="KW-0472">Membrane</keyword>
<dbReference type="Proteomes" id="UP000266313">
    <property type="component" value="Chromosome"/>
</dbReference>
<dbReference type="PANTHER" id="PTHR30329:SF21">
    <property type="entry name" value="LIPOPROTEIN YIAD-RELATED"/>
    <property type="match status" value="1"/>
</dbReference>
<organism evidence="5 6">
    <name type="scientific">Methylocaldum marinum</name>
    <dbReference type="NCBI Taxonomy" id="1432792"/>
    <lineage>
        <taxon>Bacteria</taxon>
        <taxon>Pseudomonadati</taxon>
        <taxon>Pseudomonadota</taxon>
        <taxon>Gammaproteobacteria</taxon>
        <taxon>Methylococcales</taxon>
        <taxon>Methylococcaceae</taxon>
        <taxon>Methylocaldum</taxon>
    </lineage>
</organism>
<evidence type="ECO:0000313" key="6">
    <source>
        <dbReference type="Proteomes" id="UP000266313"/>
    </source>
</evidence>
<dbReference type="SUPFAM" id="SSF103088">
    <property type="entry name" value="OmpA-like"/>
    <property type="match status" value="1"/>
</dbReference>
<keyword evidence="3" id="KW-1133">Transmembrane helix</keyword>
<gene>
    <name evidence="5" type="ORF">sS8_2408</name>
</gene>
<keyword evidence="6" id="KW-1185">Reference proteome</keyword>
<dbReference type="PROSITE" id="PS51123">
    <property type="entry name" value="OMPA_2"/>
    <property type="match status" value="1"/>
</dbReference>
<dbReference type="OrthoDB" id="9782229at2"/>
<feature type="region of interest" description="Disordered" evidence="2">
    <location>
        <begin position="152"/>
        <end position="181"/>
    </location>
</feature>
<dbReference type="RefSeq" id="WP_145986506.1">
    <property type="nucleotide sequence ID" value="NZ_AP017928.1"/>
</dbReference>
<dbReference type="AlphaFoldDB" id="A0A250KRR7"/>
<evidence type="ECO:0000256" key="1">
    <source>
        <dbReference type="PROSITE-ProRule" id="PRU00473"/>
    </source>
</evidence>
<dbReference type="KEGG" id="mmai:sS8_2408"/>
<accession>A0A250KRR7</accession>
<protein>
    <recommendedName>
        <fullName evidence="4">OmpA-like domain-containing protein</fullName>
    </recommendedName>
</protein>
<feature type="domain" description="OmpA-like" evidence="4">
    <location>
        <begin position="178"/>
        <end position="294"/>
    </location>
</feature>
<dbReference type="PANTHER" id="PTHR30329">
    <property type="entry name" value="STATOR ELEMENT OF FLAGELLAR MOTOR COMPLEX"/>
    <property type="match status" value="1"/>
</dbReference>
<evidence type="ECO:0000313" key="5">
    <source>
        <dbReference type="EMBL" id="BBA34360.1"/>
    </source>
</evidence>
<dbReference type="CDD" id="cd07185">
    <property type="entry name" value="OmpA_C-like"/>
    <property type="match status" value="1"/>
</dbReference>
<feature type="compositionally biased region" description="Low complexity" evidence="2">
    <location>
        <begin position="162"/>
        <end position="181"/>
    </location>
</feature>
<keyword evidence="3" id="KW-0812">Transmembrane</keyword>
<proteinExistence type="predicted"/>
<dbReference type="GO" id="GO:0016020">
    <property type="term" value="C:membrane"/>
    <property type="evidence" value="ECO:0007669"/>
    <property type="project" value="UniProtKB-UniRule"/>
</dbReference>
<dbReference type="InterPro" id="IPR006665">
    <property type="entry name" value="OmpA-like"/>
</dbReference>
<dbReference type="Gene3D" id="3.30.1330.60">
    <property type="entry name" value="OmpA-like domain"/>
    <property type="match status" value="1"/>
</dbReference>
<dbReference type="InterPro" id="IPR050330">
    <property type="entry name" value="Bact_OuterMem_StrucFunc"/>
</dbReference>
<evidence type="ECO:0000256" key="3">
    <source>
        <dbReference type="SAM" id="Phobius"/>
    </source>
</evidence>
<feature type="transmembrane region" description="Helical" evidence="3">
    <location>
        <begin position="47"/>
        <end position="67"/>
    </location>
</feature>
<dbReference type="Pfam" id="PF00691">
    <property type="entry name" value="OmpA"/>
    <property type="match status" value="1"/>
</dbReference>
<sequence length="296" mass="30910">MSRRTLLDPDGLDGLFAAVDRGASDDGSAGHGEKPATTGEILPAGRFSYRTLAVGVVAVCLVMALLVTRLGLMRDTAVPADSAALQPQPTHLTDTLRTQPPEMQPVEPGHIEARELPPIPEGVGSAEAFPPVMPSTPTAETGTAVVDRRQTPAEPARGDGAGISAAGPAASPVSPAPSDAGPELSPYTLRFRFNSVTLGNLTPAERSALVAFAKTCRGVIRIIGHTCRLGPDEINRQVGLVRARAVRDFLRSEGMADRTILIDSAGENQPVAPNESTRGRAENRRAEVFCSAGAVS</sequence>
<evidence type="ECO:0000259" key="4">
    <source>
        <dbReference type="PROSITE" id="PS51123"/>
    </source>
</evidence>
<dbReference type="InterPro" id="IPR036737">
    <property type="entry name" value="OmpA-like_sf"/>
</dbReference>